<dbReference type="Pfam" id="PF04014">
    <property type="entry name" value="MazE_antitoxin"/>
    <property type="match status" value="1"/>
</dbReference>
<dbReference type="GO" id="GO:0003677">
    <property type="term" value="F:DNA binding"/>
    <property type="evidence" value="ECO:0007669"/>
    <property type="project" value="UniProtKB-UniRule"/>
</dbReference>
<proteinExistence type="predicted"/>
<sequence>MTKNNFEPLTTRLSSKGQVVIPAEVRKQLGLSAGDQLSVDIDKNNNIVLKSRPTPLEWHDLIKNIPIEDVDIDKEGHYDPQKSPHFDEWMREK</sequence>
<name>A0A6N9HZQ1_9LACO</name>
<dbReference type="PROSITE" id="PS51740">
    <property type="entry name" value="SPOVT_ABRB"/>
    <property type="match status" value="1"/>
</dbReference>
<keyword evidence="1 3" id="KW-0238">DNA-binding</keyword>
<accession>A0A6N9HZQ1</accession>
<dbReference type="Gene3D" id="2.10.260.10">
    <property type="match status" value="1"/>
</dbReference>
<organism evidence="3 4">
    <name type="scientific">Furfurilactobacillus milii</name>
    <dbReference type="NCBI Taxonomy" id="2888272"/>
    <lineage>
        <taxon>Bacteria</taxon>
        <taxon>Bacillati</taxon>
        <taxon>Bacillota</taxon>
        <taxon>Bacilli</taxon>
        <taxon>Lactobacillales</taxon>
        <taxon>Lactobacillaceae</taxon>
        <taxon>Furfurilactobacillus</taxon>
    </lineage>
</organism>
<evidence type="ECO:0000259" key="2">
    <source>
        <dbReference type="PROSITE" id="PS51740"/>
    </source>
</evidence>
<dbReference type="SUPFAM" id="SSF89447">
    <property type="entry name" value="AbrB/MazE/MraZ-like"/>
    <property type="match status" value="1"/>
</dbReference>
<dbReference type="InterPro" id="IPR007159">
    <property type="entry name" value="SpoVT-AbrB_dom"/>
</dbReference>
<evidence type="ECO:0000256" key="1">
    <source>
        <dbReference type="PROSITE-ProRule" id="PRU01076"/>
    </source>
</evidence>
<gene>
    <name evidence="3" type="ORF">GB993_01325</name>
</gene>
<evidence type="ECO:0000313" key="4">
    <source>
        <dbReference type="Proteomes" id="UP000449209"/>
    </source>
</evidence>
<dbReference type="SMART" id="SM00966">
    <property type="entry name" value="SpoVT_AbrB"/>
    <property type="match status" value="1"/>
</dbReference>
<dbReference type="Proteomes" id="UP000449209">
    <property type="component" value="Unassembled WGS sequence"/>
</dbReference>
<dbReference type="AlphaFoldDB" id="A0A6N9HZQ1"/>
<dbReference type="InterPro" id="IPR037914">
    <property type="entry name" value="SpoVT-AbrB_sf"/>
</dbReference>
<dbReference type="NCBIfam" id="TIGR01439">
    <property type="entry name" value="lp_hng_hel_AbrB"/>
    <property type="match status" value="1"/>
</dbReference>
<feature type="domain" description="SpoVT-AbrB" evidence="2">
    <location>
        <begin position="8"/>
        <end position="54"/>
    </location>
</feature>
<evidence type="ECO:0000313" key="3">
    <source>
        <dbReference type="EMBL" id="MYV16170.1"/>
    </source>
</evidence>
<protein>
    <submittedName>
        <fullName evidence="3">AbrB/MazE/SpoVT family DNA-binding domain-containing protein</fullName>
    </submittedName>
</protein>
<dbReference type="OrthoDB" id="9811597at2"/>
<dbReference type="EMBL" id="WEZQ01000001">
    <property type="protein sequence ID" value="MYV16170.1"/>
    <property type="molecule type" value="Genomic_DNA"/>
</dbReference>
<reference evidence="3 4" key="1">
    <citation type="journal article" date="2019" name="Appl. Environ. Microbiol.">
        <title>Genetic determinants of hydroxycinnamic acid metabolism in heterofermentative lactobacilli.</title>
        <authorList>
            <person name="Gaur G."/>
            <person name="Oh J.H."/>
            <person name="Filannino P."/>
            <person name="Gobbetti M."/>
            <person name="van Pijkeren J.P."/>
            <person name="Ganzle M.G."/>
        </authorList>
    </citation>
    <scope>NUCLEOTIDE SEQUENCE [LARGE SCALE GENOMIC DNA]</scope>
    <source>
        <strain evidence="3 4">C5</strain>
    </source>
</reference>
<comment type="caution">
    <text evidence="3">The sequence shown here is derived from an EMBL/GenBank/DDBJ whole genome shotgun (WGS) entry which is preliminary data.</text>
</comment>